<dbReference type="InterPro" id="IPR037523">
    <property type="entry name" value="VOC_core"/>
</dbReference>
<name>A0ABY4RRX7_9BACL</name>
<reference evidence="5" key="1">
    <citation type="submission" date="2018-02" db="EMBL/GenBank/DDBJ databases">
        <authorList>
            <person name="Kim S.-K."/>
            <person name="Jung H.-I."/>
            <person name="Lee S.-W."/>
        </authorList>
    </citation>
    <scope>NUCLEOTIDE SEQUENCE</scope>
    <source>
        <strain evidence="5">SK3146</strain>
    </source>
</reference>
<proteinExistence type="inferred from homology"/>
<evidence type="ECO:0000313" key="5">
    <source>
        <dbReference type="EMBL" id="UQZ85299.1"/>
    </source>
</evidence>
<accession>A0ABY4RRX7</accession>
<dbReference type="Gene3D" id="3.10.180.10">
    <property type="entry name" value="2,3-Dihydroxybiphenyl 1,2-Dioxygenase, domain 1"/>
    <property type="match status" value="1"/>
</dbReference>
<evidence type="ECO:0000259" key="4">
    <source>
        <dbReference type="PROSITE" id="PS51819"/>
    </source>
</evidence>
<dbReference type="Pfam" id="PF19581">
    <property type="entry name" value="Glyoxalase_7"/>
    <property type="match status" value="1"/>
</dbReference>
<evidence type="ECO:0000256" key="3">
    <source>
        <dbReference type="ARBA" id="ARBA00023251"/>
    </source>
</evidence>
<keyword evidence="3" id="KW-0046">Antibiotic resistance</keyword>
<evidence type="ECO:0000256" key="1">
    <source>
        <dbReference type="ARBA" id="ARBA00011051"/>
    </source>
</evidence>
<dbReference type="CDD" id="cd08349">
    <property type="entry name" value="BLMA_like"/>
    <property type="match status" value="1"/>
</dbReference>
<evidence type="ECO:0000256" key="2">
    <source>
        <dbReference type="ARBA" id="ARBA00021572"/>
    </source>
</evidence>
<dbReference type="InterPro" id="IPR000335">
    <property type="entry name" value="Bleomycin-R"/>
</dbReference>
<dbReference type="PROSITE" id="PS51819">
    <property type="entry name" value="VOC"/>
    <property type="match status" value="1"/>
</dbReference>
<dbReference type="EMBL" id="CP027059">
    <property type="protein sequence ID" value="UQZ85299.1"/>
    <property type="molecule type" value="Genomic_DNA"/>
</dbReference>
<sequence>MDTPELRFNPPVPIIRMFDVGQTKDFYLNFLGFTLDWEHTFDENFPLYMQISRSGCVIHLSEHYGDCSPGAALRIETDNVADLHSRLLSQQYKYARPGLENTPWGTKEIQLTDPSGNRIIFYQPSPPA</sequence>
<reference evidence="5" key="2">
    <citation type="journal article" date="2021" name="J Anim Sci Technol">
        <title>Complete genome sequence of Paenibacillus konkukensis sp. nov. SK3146 as a potential probiotic strain.</title>
        <authorList>
            <person name="Jung H.I."/>
            <person name="Park S."/>
            <person name="Niu K.M."/>
            <person name="Lee S.W."/>
            <person name="Kothari D."/>
            <person name="Yi K.J."/>
            <person name="Kim S.K."/>
        </authorList>
    </citation>
    <scope>NUCLEOTIDE SEQUENCE</scope>
    <source>
        <strain evidence="5">SK3146</strain>
    </source>
</reference>
<dbReference type="RefSeq" id="WP_249860957.1">
    <property type="nucleotide sequence ID" value="NZ_CP027059.1"/>
</dbReference>
<organism evidence="5 6">
    <name type="scientific">Paenibacillus konkukensis</name>
    <dbReference type="NCBI Taxonomy" id="2020716"/>
    <lineage>
        <taxon>Bacteria</taxon>
        <taxon>Bacillati</taxon>
        <taxon>Bacillota</taxon>
        <taxon>Bacilli</taxon>
        <taxon>Bacillales</taxon>
        <taxon>Paenibacillaceae</taxon>
        <taxon>Paenibacillus</taxon>
    </lineage>
</organism>
<protein>
    <recommendedName>
        <fullName evidence="2">Bleomycin resistance protein</fullName>
    </recommendedName>
</protein>
<gene>
    <name evidence="5" type="ORF">SK3146_04588</name>
</gene>
<evidence type="ECO:0000313" key="6">
    <source>
        <dbReference type="Proteomes" id="UP001057134"/>
    </source>
</evidence>
<keyword evidence="6" id="KW-1185">Reference proteome</keyword>
<comment type="similarity">
    <text evidence="1">Belongs to the bleomycin resistance protein family.</text>
</comment>
<dbReference type="InterPro" id="IPR029068">
    <property type="entry name" value="Glyas_Bleomycin-R_OHBP_Dase"/>
</dbReference>
<dbReference type="SUPFAM" id="SSF54593">
    <property type="entry name" value="Glyoxalase/Bleomycin resistance protein/Dihydroxybiphenyl dioxygenase"/>
    <property type="match status" value="1"/>
</dbReference>
<dbReference type="Proteomes" id="UP001057134">
    <property type="component" value="Chromosome"/>
</dbReference>
<feature type="domain" description="VOC" evidence="4">
    <location>
        <begin position="7"/>
        <end position="124"/>
    </location>
</feature>